<dbReference type="AlphaFoldDB" id="A0A8J8P0W9"/>
<keyword evidence="2" id="KW-0812">Transmembrane</keyword>
<sequence>MSHPEEVKQELEQRDQYLYQGRSYQLNNQRKIRENAFEQLRIFREKKQTEVLNIVLNQLNHLRPYGDIDACKKHIVLTFSGFLSQNDDSLDGWSKLNDLLDSLDISCFDVKWQSIQYSDIGISLGMEVGKQVLKNGVSLLIPSNGVYMALKIINGLFQAKLTLADPSIKQFCQAIINAKQTGKLLAIALALGYPFPNQTISLIGFSLGSQVIKSTIKTLHKIGVHDLIQNVHFLGGACQQFQDNEFWQKVLHQTVRGRSTNTFSKEDAILKYLYKIACWKKAIGREPQLEKSEYNASEKEGIQKITTLCSERKSIFRLKNHECKIGHLQYRGHILEICKQISIEER</sequence>
<keyword evidence="6" id="KW-1185">Reference proteome</keyword>
<protein>
    <recommendedName>
        <fullName evidence="7">DUF726 domain-containing protein</fullName>
    </recommendedName>
</protein>
<evidence type="ECO:0000256" key="1">
    <source>
        <dbReference type="ARBA" id="ARBA00004141"/>
    </source>
</evidence>
<dbReference type="InterPro" id="IPR007941">
    <property type="entry name" value="DUF726"/>
</dbReference>
<dbReference type="OrthoDB" id="313487at2759"/>
<accession>A0A8J8P0W9</accession>
<dbReference type="GO" id="GO:0016020">
    <property type="term" value="C:membrane"/>
    <property type="evidence" value="ECO:0007669"/>
    <property type="project" value="UniProtKB-SubCell"/>
</dbReference>
<dbReference type="EMBL" id="RRYP01003628">
    <property type="protein sequence ID" value="TNV83636.1"/>
    <property type="molecule type" value="Genomic_DNA"/>
</dbReference>
<comment type="caution">
    <text evidence="5">The sequence shown here is derived from an EMBL/GenBank/DDBJ whole genome shotgun (WGS) entry which is preliminary data.</text>
</comment>
<evidence type="ECO:0008006" key="7">
    <source>
        <dbReference type="Google" id="ProtNLM"/>
    </source>
</evidence>
<evidence type="ECO:0000256" key="2">
    <source>
        <dbReference type="ARBA" id="ARBA00022692"/>
    </source>
</evidence>
<proteinExistence type="predicted"/>
<dbReference type="PANTHER" id="PTHR17920">
    <property type="entry name" value="TRANSMEMBRANE AND COILED-COIL DOMAIN-CONTAINING PROTEIN 4 TMCO4"/>
    <property type="match status" value="1"/>
</dbReference>
<evidence type="ECO:0000313" key="6">
    <source>
        <dbReference type="Proteomes" id="UP000785679"/>
    </source>
</evidence>
<keyword evidence="4" id="KW-0472">Membrane</keyword>
<evidence type="ECO:0000256" key="3">
    <source>
        <dbReference type="ARBA" id="ARBA00022989"/>
    </source>
</evidence>
<evidence type="ECO:0000313" key="5">
    <source>
        <dbReference type="EMBL" id="TNV83636.1"/>
    </source>
</evidence>
<dbReference type="Pfam" id="PF05277">
    <property type="entry name" value="DUF726"/>
    <property type="match status" value="1"/>
</dbReference>
<dbReference type="Proteomes" id="UP000785679">
    <property type="component" value="Unassembled WGS sequence"/>
</dbReference>
<keyword evidence="3" id="KW-1133">Transmembrane helix</keyword>
<evidence type="ECO:0000256" key="4">
    <source>
        <dbReference type="ARBA" id="ARBA00023136"/>
    </source>
</evidence>
<name>A0A8J8P0W9_HALGN</name>
<dbReference type="PANTHER" id="PTHR17920:SF3">
    <property type="entry name" value="TRANSMEMBRANE AND COILED-COIL DOMAIN-CONTAINING PROTEIN 4"/>
    <property type="match status" value="1"/>
</dbReference>
<reference evidence="5" key="1">
    <citation type="submission" date="2019-06" db="EMBL/GenBank/DDBJ databases">
        <authorList>
            <person name="Zheng W."/>
        </authorList>
    </citation>
    <scope>NUCLEOTIDE SEQUENCE</scope>
    <source>
        <strain evidence="5">QDHG01</strain>
    </source>
</reference>
<organism evidence="5 6">
    <name type="scientific">Halteria grandinella</name>
    <dbReference type="NCBI Taxonomy" id="5974"/>
    <lineage>
        <taxon>Eukaryota</taxon>
        <taxon>Sar</taxon>
        <taxon>Alveolata</taxon>
        <taxon>Ciliophora</taxon>
        <taxon>Intramacronucleata</taxon>
        <taxon>Spirotrichea</taxon>
        <taxon>Stichotrichia</taxon>
        <taxon>Sporadotrichida</taxon>
        <taxon>Halteriidae</taxon>
        <taxon>Halteria</taxon>
    </lineage>
</organism>
<gene>
    <name evidence="5" type="ORF">FGO68_gene10597</name>
</gene>
<comment type="subcellular location">
    <subcellularLocation>
        <location evidence="1">Membrane</location>
        <topology evidence="1">Multi-pass membrane protein</topology>
    </subcellularLocation>
</comment>